<keyword evidence="3" id="KW-0964">Secreted</keyword>
<sequence length="1278" mass="131180">MAIYPISTSRVSDLMVRSRLTQQSQSDQLALFRVQNQISTGRRIFLPSEDTNSALRALSLQRTIERKDQIQTNVSGANLSLTTAEGTLQTVANAISDVKSAALGAVGTVFTEANREETLNAIDESISALLRVGNTTFNGSYLFAGGKTTVTPYERVGDTIQYNGNEERVQTYADIGFLFETSIPGDELFGGLSDAVRGRADLNPQVTTGTKLSQLNGGQGISPNGAIEITFSPADITEPTTSAVIDLSAARSIGDIATIIERDAPAGAEIVVQAAGDGLGITVSNGTVLVKEVAGGSTAEELGIATDGASVASIDGEDLDPSLLKTDELSNLVGTKAQGRLELIGSDNDLIVRATENGAAFNNLTIVIQGGGTAGSETVAYDDVANELTLTIEDGETTSAQIAEAINNHGVFEASPDPRDLSEGSPLGLGFVSVGGGPYTNVTDASGAGVTPDLDSGLLLTNGEEEYVINTSGAETVEDVLNLLNRPEYGFLAEINEAGTGIDVRSRRSGANFSVGENGGTTAADLGIRSLNADTELDSLNRGVGLRHWLSQYEANASGSEVFPATGEDFPSLTASDLNAVPAGWTTAADVSLPITPTAGDDLRLTAGDGTTFDVDFTGVANLQEALDAVNNHADNDLGGGAPAITARVDSTGLRLELVDNSGGADDLSVERLNTSLVGQQLGFYAAGDDSASASGALGTSFDLVEEGGLIFEGDPLLTLTAAADVALTLTPEVGDDLQILAGDGVTTFDVDFTGVTTLQGALDAINNHAGNDLGAGDPAVTARIDSTGRRIELIDNSGGLNDLTVTQLNASAVGEELGFYETPDTSAAASGSLGTSVDLVAAGSAVLTSSPDIEVTTADGTTFQVDLTGVTTAQEFLDAVNNAPGNDAGAGALYVTAQLDPTGQSLAVFDNTAGVGNLTLTSLDNSRAAEAFGFIAEGDTSVDDAGSGSLVSSTDLETTELVTLSDSPDLAITTADGTVTQVNLAGAETVDDIVAAFNDQAGGLFTARVSETTNSIELVDNTTGPGALAVAQVGTSLAGETLGFLDAGETSVADISGQGVLASSHGFDLEVVAGDGTTFQVDLSRANTMQDVLDAFNSQAGGAVTARLAAVGNGVELVDNTGGPGDLTINQVGSSFAGEDLGFFADGETTASSSTGSLTSEDPNPQEVDSVFTTLIRLREAILAGDEEAIGTEINRLDEDADRLNFGRAEVGSRLRTLETIDYRLADEEVELRAALSQEIDVDFTEAVSDFTARQFALQASLQMTGQILQQTLLNYI</sequence>
<dbReference type="GO" id="GO:0009288">
    <property type="term" value="C:bacterial-type flagellum"/>
    <property type="evidence" value="ECO:0007669"/>
    <property type="project" value="UniProtKB-SubCell"/>
</dbReference>
<keyword evidence="2 3" id="KW-0975">Bacterial flagellum</keyword>
<accession>A0A5C5ZLX8</accession>
<evidence type="ECO:0000313" key="5">
    <source>
        <dbReference type="EMBL" id="TWT88218.1"/>
    </source>
</evidence>
<dbReference type="RefSeq" id="WP_146399088.1">
    <property type="nucleotide sequence ID" value="NZ_SJPQ01000002.1"/>
</dbReference>
<comment type="subcellular location">
    <subcellularLocation>
        <location evidence="3">Secreted</location>
    </subcellularLocation>
    <subcellularLocation>
        <location evidence="3">Bacterial flagellum</location>
    </subcellularLocation>
</comment>
<comment type="function">
    <text evidence="3">Flagellin is the subunit protein which polymerizes to form the filaments of bacterial flagella.</text>
</comment>
<keyword evidence="5" id="KW-0282">Flagellum</keyword>
<dbReference type="Proteomes" id="UP000315440">
    <property type="component" value="Unassembled WGS sequence"/>
</dbReference>
<evidence type="ECO:0000256" key="2">
    <source>
        <dbReference type="ARBA" id="ARBA00023143"/>
    </source>
</evidence>
<comment type="caution">
    <text evidence="5">The sequence shown here is derived from an EMBL/GenBank/DDBJ whole genome shotgun (WGS) entry which is preliminary data.</text>
</comment>
<dbReference type="PANTHER" id="PTHR42792">
    <property type="entry name" value="FLAGELLIN"/>
    <property type="match status" value="1"/>
</dbReference>
<dbReference type="Pfam" id="PF00700">
    <property type="entry name" value="Flagellin_C"/>
    <property type="match status" value="1"/>
</dbReference>
<dbReference type="GO" id="GO:0005576">
    <property type="term" value="C:extracellular region"/>
    <property type="evidence" value="ECO:0007669"/>
    <property type="project" value="UniProtKB-SubCell"/>
</dbReference>
<dbReference type="EMBL" id="SJPQ01000002">
    <property type="protein sequence ID" value="TWT88218.1"/>
    <property type="molecule type" value="Genomic_DNA"/>
</dbReference>
<dbReference type="PROSITE" id="PS50106">
    <property type="entry name" value="PDZ"/>
    <property type="match status" value="1"/>
</dbReference>
<proteinExistence type="inferred from homology"/>
<feature type="domain" description="PDZ" evidence="4">
    <location>
        <begin position="269"/>
        <end position="356"/>
    </location>
</feature>
<keyword evidence="5" id="KW-0966">Cell projection</keyword>
<evidence type="ECO:0000313" key="6">
    <source>
        <dbReference type="Proteomes" id="UP000315440"/>
    </source>
</evidence>
<protein>
    <recommendedName>
        <fullName evidence="3">Flagellin</fullName>
    </recommendedName>
</protein>
<evidence type="ECO:0000256" key="1">
    <source>
        <dbReference type="ARBA" id="ARBA00005709"/>
    </source>
</evidence>
<keyword evidence="5" id="KW-0969">Cilium</keyword>
<comment type="similarity">
    <text evidence="1 3">Belongs to the bacterial flagellin family.</text>
</comment>
<name>A0A5C5ZLX8_9BACT</name>
<dbReference type="SUPFAM" id="SSF64518">
    <property type="entry name" value="Phase 1 flagellin"/>
    <property type="match status" value="2"/>
</dbReference>
<dbReference type="InterPro" id="IPR001478">
    <property type="entry name" value="PDZ"/>
</dbReference>
<evidence type="ECO:0000259" key="4">
    <source>
        <dbReference type="PROSITE" id="PS50106"/>
    </source>
</evidence>
<organism evidence="5 6">
    <name type="scientific">Pseudobythopirellula maris</name>
    <dbReference type="NCBI Taxonomy" id="2527991"/>
    <lineage>
        <taxon>Bacteria</taxon>
        <taxon>Pseudomonadati</taxon>
        <taxon>Planctomycetota</taxon>
        <taxon>Planctomycetia</taxon>
        <taxon>Pirellulales</taxon>
        <taxon>Lacipirellulaceae</taxon>
        <taxon>Pseudobythopirellula</taxon>
    </lineage>
</organism>
<evidence type="ECO:0000256" key="3">
    <source>
        <dbReference type="RuleBase" id="RU362073"/>
    </source>
</evidence>
<dbReference type="Pfam" id="PF00669">
    <property type="entry name" value="Flagellin_N"/>
    <property type="match status" value="1"/>
</dbReference>
<dbReference type="InterPro" id="IPR001029">
    <property type="entry name" value="Flagellin_N"/>
</dbReference>
<dbReference type="PANTHER" id="PTHR42792:SF1">
    <property type="entry name" value="FLAGELLAR HOOK-ASSOCIATED PROTEIN 3"/>
    <property type="match status" value="1"/>
</dbReference>
<dbReference type="OrthoDB" id="225814at2"/>
<dbReference type="Gene3D" id="1.20.1330.10">
    <property type="entry name" value="f41 fragment of flagellin, N-terminal domain"/>
    <property type="match status" value="2"/>
</dbReference>
<keyword evidence="6" id="KW-1185">Reference proteome</keyword>
<reference evidence="5 6" key="1">
    <citation type="submission" date="2019-02" db="EMBL/GenBank/DDBJ databases">
        <title>Deep-cultivation of Planctomycetes and their phenomic and genomic characterization uncovers novel biology.</title>
        <authorList>
            <person name="Wiegand S."/>
            <person name="Jogler M."/>
            <person name="Boedeker C."/>
            <person name="Pinto D."/>
            <person name="Vollmers J."/>
            <person name="Rivas-Marin E."/>
            <person name="Kohn T."/>
            <person name="Peeters S.H."/>
            <person name="Heuer A."/>
            <person name="Rast P."/>
            <person name="Oberbeckmann S."/>
            <person name="Bunk B."/>
            <person name="Jeske O."/>
            <person name="Meyerdierks A."/>
            <person name="Storesund J.E."/>
            <person name="Kallscheuer N."/>
            <person name="Luecker S."/>
            <person name="Lage O.M."/>
            <person name="Pohl T."/>
            <person name="Merkel B.J."/>
            <person name="Hornburger P."/>
            <person name="Mueller R.-W."/>
            <person name="Bruemmer F."/>
            <person name="Labrenz M."/>
            <person name="Spormann A.M."/>
            <person name="Op Den Camp H."/>
            <person name="Overmann J."/>
            <person name="Amann R."/>
            <person name="Jetten M.S.M."/>
            <person name="Mascher T."/>
            <person name="Medema M.H."/>
            <person name="Devos D.P."/>
            <person name="Kaster A.-K."/>
            <person name="Ovreas L."/>
            <person name="Rohde M."/>
            <person name="Galperin M.Y."/>
            <person name="Jogler C."/>
        </authorList>
    </citation>
    <scope>NUCLEOTIDE SEQUENCE [LARGE SCALE GENOMIC DNA]</scope>
    <source>
        <strain evidence="5 6">Mal64</strain>
    </source>
</reference>
<gene>
    <name evidence="5" type="ORF">Mal64_16970</name>
</gene>
<dbReference type="AlphaFoldDB" id="A0A5C5ZLX8"/>
<dbReference type="GO" id="GO:0005198">
    <property type="term" value="F:structural molecule activity"/>
    <property type="evidence" value="ECO:0007669"/>
    <property type="project" value="UniProtKB-UniRule"/>
</dbReference>
<dbReference type="InterPro" id="IPR001492">
    <property type="entry name" value="Flagellin"/>
</dbReference>
<dbReference type="InterPro" id="IPR046358">
    <property type="entry name" value="Flagellin_C"/>
</dbReference>